<dbReference type="InterPro" id="IPR052529">
    <property type="entry name" value="Bact_Transport_Assoc"/>
</dbReference>
<feature type="transmembrane region" description="Helical" evidence="2">
    <location>
        <begin position="301"/>
        <end position="322"/>
    </location>
</feature>
<feature type="transmembrane region" description="Helical" evidence="2">
    <location>
        <begin position="24"/>
        <end position="45"/>
    </location>
</feature>
<dbReference type="OrthoDB" id="2388539at2"/>
<feature type="transmembrane region" description="Helical" evidence="2">
    <location>
        <begin position="133"/>
        <end position="166"/>
    </location>
</feature>
<feature type="transmembrane region" description="Helical" evidence="2">
    <location>
        <begin position="263"/>
        <end position="281"/>
    </location>
</feature>
<feature type="transmembrane region" description="Helical" evidence="2">
    <location>
        <begin position="65"/>
        <end position="83"/>
    </location>
</feature>
<evidence type="ECO:0000313" key="5">
    <source>
        <dbReference type="Proteomes" id="UP000013015"/>
    </source>
</evidence>
<dbReference type="PATRIC" id="fig|888050.3.peg.409"/>
<evidence type="ECO:0000256" key="2">
    <source>
        <dbReference type="SAM" id="Phobius"/>
    </source>
</evidence>
<proteinExistence type="predicted"/>
<organism evidence="4 5">
    <name type="scientific">Schaalia cardiffensis F0333</name>
    <dbReference type="NCBI Taxonomy" id="888050"/>
    <lineage>
        <taxon>Bacteria</taxon>
        <taxon>Bacillati</taxon>
        <taxon>Actinomycetota</taxon>
        <taxon>Actinomycetes</taxon>
        <taxon>Actinomycetales</taxon>
        <taxon>Actinomycetaceae</taxon>
        <taxon>Schaalia</taxon>
    </lineage>
</organism>
<keyword evidence="2" id="KW-1133">Transmembrane helix</keyword>
<dbReference type="EMBL" id="AQHZ01000007">
    <property type="protein sequence ID" value="ENO18752.1"/>
    <property type="molecule type" value="Genomic_DNA"/>
</dbReference>
<keyword evidence="2" id="KW-0472">Membrane</keyword>
<keyword evidence="5" id="KW-1185">Reference proteome</keyword>
<feature type="domain" description="DUF418" evidence="3">
    <location>
        <begin position="255"/>
        <end position="409"/>
    </location>
</feature>
<dbReference type="AlphaFoldDB" id="N6X5W8"/>
<dbReference type="InterPro" id="IPR007349">
    <property type="entry name" value="DUF418"/>
</dbReference>
<feature type="region of interest" description="Disordered" evidence="1">
    <location>
        <begin position="415"/>
        <end position="464"/>
    </location>
</feature>
<feature type="transmembrane region" description="Helical" evidence="2">
    <location>
        <begin position="172"/>
        <end position="190"/>
    </location>
</feature>
<feature type="compositionally biased region" description="Low complexity" evidence="1">
    <location>
        <begin position="432"/>
        <end position="464"/>
    </location>
</feature>
<sequence>MSSAASFTGANSPRYPAPDVARGFMLLLIAVANVPVWLMFFPVQAEPGVADRWWILMRGLLVDHRAYPLFSILFGFGLMTMVIRRTRAHVGARSTELALQMPDMPLPVREQWLAGFTVEAQADARRLVRRRGFWMLLFGLVHSLLFFGDIIGTYALVAIIFAGLIVKKRFKVMAIIGGVQIIFMLVFMVAGQMMFELFPGLQGDPGVGGLNIMLHWYYPLASFGQWVGSTIMTALISIVVPCTFLGAWVATTDVMKTPERYRGLLIGLGIGGLTLASLLGAPESLHEAGMLSWWMPGAGALHEFSGLFGAIGWLALLTLFAGPARESLSGAHRFLSAIGKRSMTAYIGQSILFALIFAVMGLSGVRSVTPLQGLGIAIGVWVVLALFCQLLEARGYKRGPLEVLLRRAVAKSARPHPLPQIPTSTPTQEFVATEAEAGDSAEGSEASAAVGAVAEEAAPAETTG</sequence>
<dbReference type="STRING" id="888050.HMPREF9004_0422"/>
<evidence type="ECO:0000313" key="4">
    <source>
        <dbReference type="EMBL" id="ENO18752.1"/>
    </source>
</evidence>
<feature type="transmembrane region" description="Helical" evidence="2">
    <location>
        <begin position="230"/>
        <end position="251"/>
    </location>
</feature>
<feature type="transmembrane region" description="Helical" evidence="2">
    <location>
        <begin position="343"/>
        <end position="365"/>
    </location>
</feature>
<comment type="caution">
    <text evidence="4">The sequence shown here is derived from an EMBL/GenBank/DDBJ whole genome shotgun (WGS) entry which is preliminary data.</text>
</comment>
<dbReference type="RefSeq" id="WP_005962153.1">
    <property type="nucleotide sequence ID" value="NZ_CP040505.1"/>
</dbReference>
<protein>
    <recommendedName>
        <fullName evidence="3">DUF418 domain-containing protein</fullName>
    </recommendedName>
</protein>
<keyword evidence="2" id="KW-0812">Transmembrane</keyword>
<dbReference type="HOGENOM" id="CLU_039610_1_0_11"/>
<dbReference type="eggNOG" id="COG2311">
    <property type="taxonomic scope" value="Bacteria"/>
</dbReference>
<dbReference type="Pfam" id="PF04235">
    <property type="entry name" value="DUF418"/>
    <property type="match status" value="1"/>
</dbReference>
<dbReference type="Proteomes" id="UP000013015">
    <property type="component" value="Unassembled WGS sequence"/>
</dbReference>
<evidence type="ECO:0000259" key="3">
    <source>
        <dbReference type="Pfam" id="PF04235"/>
    </source>
</evidence>
<evidence type="ECO:0000256" key="1">
    <source>
        <dbReference type="SAM" id="MobiDB-lite"/>
    </source>
</evidence>
<accession>N6X5W8</accession>
<feature type="transmembrane region" description="Helical" evidence="2">
    <location>
        <begin position="371"/>
        <end position="391"/>
    </location>
</feature>
<gene>
    <name evidence="4" type="ORF">HMPREF9004_0422</name>
</gene>
<dbReference type="PANTHER" id="PTHR30590">
    <property type="entry name" value="INNER MEMBRANE PROTEIN"/>
    <property type="match status" value="1"/>
</dbReference>
<name>N6X5W8_9ACTO</name>
<feature type="compositionally biased region" description="Polar residues" evidence="1">
    <location>
        <begin position="421"/>
        <end position="430"/>
    </location>
</feature>
<reference evidence="4 5" key="1">
    <citation type="submission" date="2013-03" db="EMBL/GenBank/DDBJ databases">
        <title>Reference genome for the Human Microbiome Project.</title>
        <authorList>
            <person name="Aqrawi P."/>
            <person name="Ayvaz T."/>
            <person name="Bess C."/>
            <person name="Blankenburg K."/>
            <person name="Coyle M."/>
            <person name="Deng J."/>
            <person name="Forbes L."/>
            <person name="Fowler G."/>
            <person name="Francisco L."/>
            <person name="Fu Q."/>
            <person name="Gibbs R."/>
            <person name="Gross S."/>
            <person name="Gubbala S."/>
            <person name="Hale W."/>
            <person name="Hemphill L."/>
            <person name="Highlander S."/>
            <person name="Hirani K."/>
            <person name="Jackson L."/>
            <person name="Jakkamsetti A."/>
            <person name="Javaid M."/>
            <person name="Jayaseelan J.C."/>
            <person name="Jiang H."/>
            <person name="Joshi V."/>
            <person name="Korchina V."/>
            <person name="Kovar C."/>
            <person name="Lara F."/>
            <person name="Lee S."/>
            <person name="Liu Y."/>
            <person name="Mata R."/>
            <person name="Mathew T."/>
            <person name="Munidasa M."/>
            <person name="Muzny D."/>
            <person name="Nazareth L."/>
            <person name="Ngo R."/>
            <person name="Nguyen L."/>
            <person name="Nguyen N."/>
            <person name="Okwuonu G."/>
            <person name="Ongeri F."/>
            <person name="Palculict T."/>
            <person name="Patil S."/>
            <person name="Petrosino J."/>
            <person name="Pham C."/>
            <person name="Pham P."/>
            <person name="Pu L.-L."/>
            <person name="Qin X."/>
            <person name="Qu J."/>
            <person name="Reid J."/>
            <person name="Ross M."/>
            <person name="Ruth R."/>
            <person name="Saada N."/>
            <person name="San Lucas F."/>
            <person name="Santibanez J."/>
            <person name="Shang Y."/>
            <person name="Simmons D."/>
            <person name="Song X.-Z."/>
            <person name="Tang L.-Y."/>
            <person name="Thornton R."/>
            <person name="Warren J."/>
            <person name="Weissenberger G."/>
            <person name="Wilczek-Boney K."/>
            <person name="Worley K."/>
            <person name="Youmans B."/>
            <person name="Zhang J."/>
            <person name="Zhang L."/>
            <person name="Zhao Z."/>
            <person name="Zhou C."/>
            <person name="Zhu D."/>
            <person name="Zhu Y."/>
        </authorList>
    </citation>
    <scope>NUCLEOTIDE SEQUENCE [LARGE SCALE GENOMIC DNA]</scope>
    <source>
        <strain evidence="4 5">F0333</strain>
    </source>
</reference>
<dbReference type="PANTHER" id="PTHR30590:SF2">
    <property type="entry name" value="INNER MEMBRANE PROTEIN"/>
    <property type="match status" value="1"/>
</dbReference>